<dbReference type="Gene3D" id="3.40.50.1820">
    <property type="entry name" value="alpha/beta hydrolase"/>
    <property type="match status" value="1"/>
</dbReference>
<reference evidence="2 3" key="2">
    <citation type="journal article" date="2016" name="Microb. Ecol.">
        <title>Genome Characteristics of a Novel Type I Methanotroph (Sn10-6) Isolated from a Flooded Indian Rice Field.</title>
        <authorList>
            <person name="Rahalkar M.C."/>
            <person name="Pandit P.S."/>
            <person name="Dhakephalkar P.K."/>
            <person name="Pore S."/>
            <person name="Arora P."/>
            <person name="Kapse N."/>
        </authorList>
    </citation>
    <scope>NUCLEOTIDE SEQUENCE [LARGE SCALE GENOMIC DNA]</scope>
    <source>
        <strain evidence="2 3">Sn10-6</strain>
    </source>
</reference>
<feature type="domain" description="Dienelactone hydrolase" evidence="1">
    <location>
        <begin position="19"/>
        <end position="236"/>
    </location>
</feature>
<comment type="caution">
    <text evidence="2">The sequence shown here is derived from an EMBL/GenBank/DDBJ whole genome shotgun (WGS) entry which is preliminary data.</text>
</comment>
<dbReference type="SUPFAM" id="SSF53474">
    <property type="entry name" value="alpha/beta-Hydrolases"/>
    <property type="match status" value="1"/>
</dbReference>
<gene>
    <name evidence="2" type="ORF">VZ94_06405</name>
</gene>
<organism evidence="2 3">
    <name type="scientific">Methylocucumis oryzae</name>
    <dbReference type="NCBI Taxonomy" id="1632867"/>
    <lineage>
        <taxon>Bacteria</taxon>
        <taxon>Pseudomonadati</taxon>
        <taxon>Pseudomonadota</taxon>
        <taxon>Gammaproteobacteria</taxon>
        <taxon>Methylococcales</taxon>
        <taxon>Methylococcaceae</taxon>
        <taxon>Methylocucumis</taxon>
    </lineage>
</organism>
<dbReference type="AlphaFoldDB" id="A0A0F3IKI1"/>
<sequence length="247" mass="27065">MAIISNTVNYLDEDTVLEALFAVDDAQSGPRPAVLISHAWGGRDAFVAEKAQRLAELGYVGFALDMYGKGVLGTTPEENAKLMQPFINDRALLQRRILAALTSVKNLPWVDSRRIAAIGFCFGGLCVLDLARTGVDIRGVVSFHGLFMPAENIQGTPINAKVLAIHGHDDPMVPVEQVVALERELTEAGADWQLLTFGHTMHAFTNPAANNPDFGTVYKPLADQRSWLAMKSFFSRDFCLRMDVVGF</sequence>
<protein>
    <submittedName>
        <fullName evidence="2">Carboxymethylenebutenolidase</fullName>
    </submittedName>
</protein>
<accession>A0A0F3IKI1</accession>
<dbReference type="EMBL" id="LAJX01000055">
    <property type="protein sequence ID" value="KJV07182.1"/>
    <property type="molecule type" value="Genomic_DNA"/>
</dbReference>
<dbReference type="Proteomes" id="UP000033684">
    <property type="component" value="Unassembled WGS sequence"/>
</dbReference>
<dbReference type="InterPro" id="IPR050261">
    <property type="entry name" value="FrsA_esterase"/>
</dbReference>
<name>A0A0F3IKI1_9GAMM</name>
<evidence type="ECO:0000313" key="2">
    <source>
        <dbReference type="EMBL" id="KJV07182.1"/>
    </source>
</evidence>
<dbReference type="OrthoDB" id="9787933at2"/>
<evidence type="ECO:0000313" key="3">
    <source>
        <dbReference type="Proteomes" id="UP000033684"/>
    </source>
</evidence>
<dbReference type="RefSeq" id="WP_045778603.1">
    <property type="nucleotide sequence ID" value="NZ_LAJX01000055.1"/>
</dbReference>
<dbReference type="InterPro" id="IPR029058">
    <property type="entry name" value="AB_hydrolase_fold"/>
</dbReference>
<proteinExistence type="predicted"/>
<reference evidence="3" key="1">
    <citation type="submission" date="2015-03" db="EMBL/GenBank/DDBJ databases">
        <title>Draft genome sequence of a novel methanotroph (Sn10-6) isolated from flooded ricefield rhizosphere in India.</title>
        <authorList>
            <person name="Pandit P.S."/>
            <person name="Pore S.D."/>
            <person name="Arora P."/>
            <person name="Kapse N.G."/>
            <person name="Dhakephalkar P.K."/>
            <person name="Rahalkar M.C."/>
        </authorList>
    </citation>
    <scope>NUCLEOTIDE SEQUENCE [LARGE SCALE GENOMIC DNA]</scope>
    <source>
        <strain evidence="3">Sn10-6</strain>
    </source>
</reference>
<dbReference type="PATRIC" id="fig|1632867.3.peg.4700"/>
<dbReference type="GO" id="GO:0016787">
    <property type="term" value="F:hydrolase activity"/>
    <property type="evidence" value="ECO:0007669"/>
    <property type="project" value="InterPro"/>
</dbReference>
<keyword evidence="3" id="KW-1185">Reference proteome</keyword>
<dbReference type="InterPro" id="IPR002925">
    <property type="entry name" value="Dienelactn_hydro"/>
</dbReference>
<dbReference type="PANTHER" id="PTHR22946">
    <property type="entry name" value="DIENELACTONE HYDROLASE DOMAIN-CONTAINING PROTEIN-RELATED"/>
    <property type="match status" value="1"/>
</dbReference>
<dbReference type="Pfam" id="PF01738">
    <property type="entry name" value="DLH"/>
    <property type="match status" value="1"/>
</dbReference>
<dbReference type="PANTHER" id="PTHR22946:SF0">
    <property type="entry name" value="DIENELACTONE HYDROLASE DOMAIN-CONTAINING PROTEIN"/>
    <property type="match status" value="1"/>
</dbReference>
<evidence type="ECO:0000259" key="1">
    <source>
        <dbReference type="Pfam" id="PF01738"/>
    </source>
</evidence>